<reference evidence="1" key="1">
    <citation type="submission" date="2022-12" db="EMBL/GenBank/DDBJ databases">
        <title>Draft genome assemblies for two species of Escallonia (Escalloniales).</title>
        <authorList>
            <person name="Chanderbali A."/>
            <person name="Dervinis C."/>
            <person name="Anghel I."/>
            <person name="Soltis D."/>
            <person name="Soltis P."/>
            <person name="Zapata F."/>
        </authorList>
    </citation>
    <scope>NUCLEOTIDE SEQUENCE</scope>
    <source>
        <strain evidence="1">UCBG64.0493</strain>
        <tissue evidence="1">Leaf</tissue>
    </source>
</reference>
<name>A0AA88UXS7_9ASTE</name>
<keyword evidence="2" id="KW-1185">Reference proteome</keyword>
<protein>
    <submittedName>
        <fullName evidence="1">Uncharacterized protein</fullName>
    </submittedName>
</protein>
<dbReference type="AlphaFoldDB" id="A0AA88UXS7"/>
<dbReference type="SUPFAM" id="SSF52058">
    <property type="entry name" value="L domain-like"/>
    <property type="match status" value="1"/>
</dbReference>
<dbReference type="Gene3D" id="3.80.10.10">
    <property type="entry name" value="Ribonuclease Inhibitor"/>
    <property type="match status" value="1"/>
</dbReference>
<gene>
    <name evidence="1" type="ORF">RJ639_025558</name>
</gene>
<dbReference type="EMBL" id="JAVXUP010003983">
    <property type="protein sequence ID" value="KAK2997802.1"/>
    <property type="molecule type" value="Genomic_DNA"/>
</dbReference>
<dbReference type="InterPro" id="IPR032675">
    <property type="entry name" value="LRR_dom_sf"/>
</dbReference>
<sequence length="297" mass="32760">MPCRRCRRPPAPTIKGDTTVMLHNGNTAVVLHYGYGAVKKSIQAYLTRVCGEASQALSRFFLDLVSAKWSFQNPNDDMIKRIESSPRASAIFMECELRGRSRCGWDANLNMIVCDKQQYDEEVTALALLDAYNNDFSGSLPLGVTHISNLKHLDLGGNYFSGKIHPSYGSGDLGQLTHISWLGMICAVTYRVRLVILLICVSHGSVLGSIKSAKPEASPVSRETNLGHPFPPVPLPHYQDSPLTMLPASTEEQPKSARITITVHRTSGYVDQKVTALVLHHSLNTPQQAGLCNRRYL</sequence>
<comment type="caution">
    <text evidence="1">The sequence shown here is derived from an EMBL/GenBank/DDBJ whole genome shotgun (WGS) entry which is preliminary data.</text>
</comment>
<evidence type="ECO:0000313" key="2">
    <source>
        <dbReference type="Proteomes" id="UP001188597"/>
    </source>
</evidence>
<organism evidence="1 2">
    <name type="scientific">Escallonia herrerae</name>
    <dbReference type="NCBI Taxonomy" id="1293975"/>
    <lineage>
        <taxon>Eukaryota</taxon>
        <taxon>Viridiplantae</taxon>
        <taxon>Streptophyta</taxon>
        <taxon>Embryophyta</taxon>
        <taxon>Tracheophyta</taxon>
        <taxon>Spermatophyta</taxon>
        <taxon>Magnoliopsida</taxon>
        <taxon>eudicotyledons</taxon>
        <taxon>Gunneridae</taxon>
        <taxon>Pentapetalae</taxon>
        <taxon>asterids</taxon>
        <taxon>campanulids</taxon>
        <taxon>Escalloniales</taxon>
        <taxon>Escalloniaceae</taxon>
        <taxon>Escallonia</taxon>
    </lineage>
</organism>
<evidence type="ECO:0000313" key="1">
    <source>
        <dbReference type="EMBL" id="KAK2997802.1"/>
    </source>
</evidence>
<dbReference type="Proteomes" id="UP001188597">
    <property type="component" value="Unassembled WGS sequence"/>
</dbReference>
<accession>A0AA88UXS7</accession>
<proteinExistence type="predicted"/>